<feature type="signal peptide" evidence="2">
    <location>
        <begin position="1"/>
        <end position="19"/>
    </location>
</feature>
<feature type="chain" id="PRO_5041997450" description="Bulb-type lectin domain-containing protein" evidence="2">
    <location>
        <begin position="20"/>
        <end position="195"/>
    </location>
</feature>
<dbReference type="AlphaFoldDB" id="A0AAD9YW74"/>
<dbReference type="InterPro" id="IPR011042">
    <property type="entry name" value="6-blade_b-propeller_TolB-like"/>
</dbReference>
<organism evidence="3 4">
    <name type="scientific">Colletotrichum kahawae</name>
    <name type="common">Coffee berry disease fungus</name>
    <dbReference type="NCBI Taxonomy" id="34407"/>
    <lineage>
        <taxon>Eukaryota</taxon>
        <taxon>Fungi</taxon>
        <taxon>Dikarya</taxon>
        <taxon>Ascomycota</taxon>
        <taxon>Pezizomycotina</taxon>
        <taxon>Sordariomycetes</taxon>
        <taxon>Hypocreomycetidae</taxon>
        <taxon>Glomerellales</taxon>
        <taxon>Glomerellaceae</taxon>
        <taxon>Colletotrichum</taxon>
        <taxon>Colletotrichum gloeosporioides species complex</taxon>
    </lineage>
</organism>
<protein>
    <recommendedName>
        <fullName evidence="5">Bulb-type lectin domain-containing protein</fullName>
    </recommendedName>
</protein>
<keyword evidence="4" id="KW-1185">Reference proteome</keyword>
<evidence type="ECO:0008006" key="5">
    <source>
        <dbReference type="Google" id="ProtNLM"/>
    </source>
</evidence>
<feature type="region of interest" description="Disordered" evidence="1">
    <location>
        <begin position="167"/>
        <end position="195"/>
    </location>
</feature>
<evidence type="ECO:0000256" key="2">
    <source>
        <dbReference type="SAM" id="SignalP"/>
    </source>
</evidence>
<evidence type="ECO:0000256" key="1">
    <source>
        <dbReference type="SAM" id="MobiDB-lite"/>
    </source>
</evidence>
<accession>A0AAD9YW74</accession>
<dbReference type="Proteomes" id="UP001281614">
    <property type="component" value="Unassembled WGS sequence"/>
</dbReference>
<gene>
    <name evidence="3" type="ORF">CKAH01_11429</name>
</gene>
<dbReference type="EMBL" id="VYYT01000005">
    <property type="protein sequence ID" value="KAK2779170.1"/>
    <property type="molecule type" value="Genomic_DNA"/>
</dbReference>
<comment type="caution">
    <text evidence="3">The sequence shown here is derived from an EMBL/GenBank/DDBJ whole genome shotgun (WGS) entry which is preliminary data.</text>
</comment>
<dbReference type="Gene3D" id="2.120.10.30">
    <property type="entry name" value="TolB, C-terminal domain"/>
    <property type="match status" value="1"/>
</dbReference>
<name>A0AAD9YW74_COLKA</name>
<proteinExistence type="predicted"/>
<dbReference type="PANTHER" id="PTHR42060">
    <property type="entry name" value="NHL REPEAT-CONTAINING PROTEIN-RELATED"/>
    <property type="match status" value="1"/>
</dbReference>
<dbReference type="PANTHER" id="PTHR42060:SF3">
    <property type="entry name" value="SMP-30_GLUCONOLACTONASE_LRE-LIKE REGION DOMAIN-CONTAINING PROTEIN"/>
    <property type="match status" value="1"/>
</dbReference>
<evidence type="ECO:0000313" key="3">
    <source>
        <dbReference type="EMBL" id="KAK2779170.1"/>
    </source>
</evidence>
<dbReference type="InterPro" id="IPR052998">
    <property type="entry name" value="Hetero-Diels-Alderase-like"/>
</dbReference>
<reference evidence="3" key="1">
    <citation type="submission" date="2023-02" db="EMBL/GenBank/DDBJ databases">
        <title>Colletotrichum kahawae CIFC_Que2 genome sequencing and assembly.</title>
        <authorList>
            <person name="Baroncelli R."/>
        </authorList>
    </citation>
    <scope>NUCLEOTIDE SEQUENCE</scope>
    <source>
        <strain evidence="3">CIFC_Que2</strain>
    </source>
</reference>
<keyword evidence="2" id="KW-0732">Signal</keyword>
<feature type="compositionally biased region" description="Polar residues" evidence="1">
    <location>
        <begin position="177"/>
        <end position="195"/>
    </location>
</feature>
<evidence type="ECO:0000313" key="4">
    <source>
        <dbReference type="Proteomes" id="UP001281614"/>
    </source>
</evidence>
<sequence length="195" mass="21084">MRNTAKLHVALTAVSFSWADLLPATQQSPPAQVIWQPTSPKNAWLECLTSRSNGDLLITRYDTDEIWTVNPVTHAATLVYAFPATAQVNSSLGIDEYEDDVFAFNAGQVTGGDRFPIAGSWGVWSIDLRNWTAPAGNQSSPEPQVNRIAEVPEALMLNGLAVLDPATTTGPRAKALGQSSKQCGRESTSSQRKQD</sequence>